<dbReference type="Pfam" id="PF23550">
    <property type="entry name" value="zf_Tbcl_Rhp7"/>
    <property type="match status" value="1"/>
</dbReference>
<sequence length="592" mass="64387">MRRNNVRGPTSALTEFLRESGITHSLIRRRAQQQQQQQQAEAGPSNASGSGNQEGTNEEAHGETTGAPSGEAAADSDHLDSEEEPPAKKRKASKAALEKQKAAAKKKAKKQDDDDYEDDEDDAYTALSKSLWTNKSANPRPPTGSLEKCAKCSKKFTVTKYTIAANPPPGHLCHPCTKASGADPFKKPAAPRKRKSAAERRAVTNIQERKFPTLVSFCIKVVSKHINDVEAFGDIGSVNLDRIARVLCRNRSLTPENAILFYDTKNTNLKIYDGTKLEPPALTTLALLNPNLTSLRIDFCGHLDDAVLNSWSTSLPSLTRLELLGPFLVRVPAWISFFESHSGLKSLLVHQSPRFDLECMSALARHCPDITELRLKEIGKLDDTFLPHISALQHLEQLDLSSPSASCSSDGLLGVLHARGAQLTHLDLSGHEELGDDFLQDGICAHAQRLVSLRLDNLPTLTDEGLAAFFRAWTPTALNTLSIARAHEVGASALPALLECAARTTLSALNISSWGNTTADALANIASARELRALDVGWNRAVDDFVIKAILDGCPKLEEIKCWGCNQVTSGCPRKSNVSLVGVESYVYVSAY</sequence>
<evidence type="ECO:0000259" key="2">
    <source>
        <dbReference type="Pfam" id="PF23550"/>
    </source>
</evidence>
<feature type="region of interest" description="Disordered" evidence="1">
    <location>
        <begin position="24"/>
        <end position="121"/>
    </location>
</feature>
<organism evidence="3 4">
    <name type="scientific">Lactarius akahatsu</name>
    <dbReference type="NCBI Taxonomy" id="416441"/>
    <lineage>
        <taxon>Eukaryota</taxon>
        <taxon>Fungi</taxon>
        <taxon>Dikarya</taxon>
        <taxon>Basidiomycota</taxon>
        <taxon>Agaricomycotina</taxon>
        <taxon>Agaricomycetes</taxon>
        <taxon>Russulales</taxon>
        <taxon>Russulaceae</taxon>
        <taxon>Lactarius</taxon>
    </lineage>
</organism>
<dbReference type="GO" id="GO:0031146">
    <property type="term" value="P:SCF-dependent proteasomal ubiquitin-dependent protein catabolic process"/>
    <property type="evidence" value="ECO:0007669"/>
    <property type="project" value="TreeGrafter"/>
</dbReference>
<dbReference type="InterPro" id="IPR056451">
    <property type="entry name" value="Znf_Tbcl_Rhp7"/>
</dbReference>
<dbReference type="InterPro" id="IPR032675">
    <property type="entry name" value="LRR_dom_sf"/>
</dbReference>
<dbReference type="PANTHER" id="PTHR13318">
    <property type="entry name" value="PARTNER OF PAIRED, ISOFORM B-RELATED"/>
    <property type="match status" value="1"/>
</dbReference>
<evidence type="ECO:0000256" key="1">
    <source>
        <dbReference type="SAM" id="MobiDB-lite"/>
    </source>
</evidence>
<comment type="caution">
    <text evidence="3">The sequence shown here is derived from an EMBL/GenBank/DDBJ whole genome shotgun (WGS) entry which is preliminary data.</text>
</comment>
<proteinExistence type="predicted"/>
<dbReference type="GO" id="GO:0019005">
    <property type="term" value="C:SCF ubiquitin ligase complex"/>
    <property type="evidence" value="ECO:0007669"/>
    <property type="project" value="TreeGrafter"/>
</dbReference>
<dbReference type="EMBL" id="JAKELL010000022">
    <property type="protein sequence ID" value="KAH8992471.1"/>
    <property type="molecule type" value="Genomic_DNA"/>
</dbReference>
<feature type="compositionally biased region" description="Polar residues" evidence="1">
    <location>
        <begin position="45"/>
        <end position="55"/>
    </location>
</feature>
<feature type="domain" description="DNA repair protein rhp7 treble clef" evidence="2">
    <location>
        <begin position="144"/>
        <end position="181"/>
    </location>
</feature>
<dbReference type="AlphaFoldDB" id="A0AAD4LIH6"/>
<protein>
    <submittedName>
        <fullName evidence="3">RNI-like protein</fullName>
    </submittedName>
</protein>
<name>A0AAD4LIH6_9AGAM</name>
<dbReference type="Proteomes" id="UP001201163">
    <property type="component" value="Unassembled WGS sequence"/>
</dbReference>
<keyword evidence="4" id="KW-1185">Reference proteome</keyword>
<reference evidence="3" key="1">
    <citation type="submission" date="2022-01" db="EMBL/GenBank/DDBJ databases">
        <title>Comparative genomics reveals a dynamic genome evolution in the ectomycorrhizal milk-cap (Lactarius) mushrooms.</title>
        <authorList>
            <consortium name="DOE Joint Genome Institute"/>
            <person name="Lebreton A."/>
            <person name="Tang N."/>
            <person name="Kuo A."/>
            <person name="LaButti K."/>
            <person name="Drula E."/>
            <person name="Barry K."/>
            <person name="Clum A."/>
            <person name="Lipzen A."/>
            <person name="Mousain D."/>
            <person name="Ng V."/>
            <person name="Wang R."/>
            <person name="Wang X."/>
            <person name="Dai Y."/>
            <person name="Henrissat B."/>
            <person name="Grigoriev I.V."/>
            <person name="Guerin-Laguette A."/>
            <person name="Yu F."/>
            <person name="Martin F.M."/>
        </authorList>
    </citation>
    <scope>NUCLEOTIDE SEQUENCE</scope>
    <source>
        <strain evidence="3">QP</strain>
    </source>
</reference>
<gene>
    <name evidence="3" type="ORF">EDB92DRAFT_2065734</name>
</gene>
<evidence type="ECO:0000313" key="4">
    <source>
        <dbReference type="Proteomes" id="UP001201163"/>
    </source>
</evidence>
<accession>A0AAD4LIH6</accession>
<evidence type="ECO:0000313" key="3">
    <source>
        <dbReference type="EMBL" id="KAH8992471.1"/>
    </source>
</evidence>
<dbReference type="SUPFAM" id="SSF52047">
    <property type="entry name" value="RNI-like"/>
    <property type="match status" value="1"/>
</dbReference>
<dbReference type="Gene3D" id="3.80.10.10">
    <property type="entry name" value="Ribonuclease Inhibitor"/>
    <property type="match status" value="2"/>
</dbReference>